<dbReference type="Proteomes" id="UP001231189">
    <property type="component" value="Unassembled WGS sequence"/>
</dbReference>
<gene>
    <name evidence="1" type="ORF">QYE76_014419</name>
</gene>
<dbReference type="EMBL" id="JAUUTY010000001">
    <property type="protein sequence ID" value="KAK1697722.1"/>
    <property type="molecule type" value="Genomic_DNA"/>
</dbReference>
<comment type="caution">
    <text evidence="1">The sequence shown here is derived from an EMBL/GenBank/DDBJ whole genome shotgun (WGS) entry which is preliminary data.</text>
</comment>
<organism evidence="1 2">
    <name type="scientific">Lolium multiflorum</name>
    <name type="common">Italian ryegrass</name>
    <name type="synonym">Lolium perenne subsp. multiflorum</name>
    <dbReference type="NCBI Taxonomy" id="4521"/>
    <lineage>
        <taxon>Eukaryota</taxon>
        <taxon>Viridiplantae</taxon>
        <taxon>Streptophyta</taxon>
        <taxon>Embryophyta</taxon>
        <taxon>Tracheophyta</taxon>
        <taxon>Spermatophyta</taxon>
        <taxon>Magnoliopsida</taxon>
        <taxon>Liliopsida</taxon>
        <taxon>Poales</taxon>
        <taxon>Poaceae</taxon>
        <taxon>BOP clade</taxon>
        <taxon>Pooideae</taxon>
        <taxon>Poodae</taxon>
        <taxon>Poeae</taxon>
        <taxon>Poeae Chloroplast Group 2 (Poeae type)</taxon>
        <taxon>Loliodinae</taxon>
        <taxon>Loliinae</taxon>
        <taxon>Lolium</taxon>
    </lineage>
</organism>
<dbReference type="AlphaFoldDB" id="A0AAD8U4S3"/>
<protein>
    <submittedName>
        <fullName evidence="1">Uncharacterized protein</fullName>
    </submittedName>
</protein>
<sequence length="218" mass="24366">MTEDELAAMFRNVAIIRDKGSKVSRGSSGSVPCFYVLRLLGDLDRLAYPYAAFRKPFPRSCDFVISAGSLHYRDGIKYEEGFTVNSRGSRLFTCKWTPMKLQIKALIFICHGTSSSSLISIMWFVNLANIRKENSLCFVSKHLGYGGECSISMAALLGSARCAEHNERDTKNSHIEGLHSVTVWEHQLAAEIDKGDHTFGSRTGIAWVVSQEYVHCKM</sequence>
<evidence type="ECO:0000313" key="1">
    <source>
        <dbReference type="EMBL" id="KAK1697722.1"/>
    </source>
</evidence>
<accession>A0AAD8U4S3</accession>
<keyword evidence="2" id="KW-1185">Reference proteome</keyword>
<evidence type="ECO:0000313" key="2">
    <source>
        <dbReference type="Proteomes" id="UP001231189"/>
    </source>
</evidence>
<proteinExistence type="predicted"/>
<name>A0AAD8U4S3_LOLMU</name>
<reference evidence="1" key="1">
    <citation type="submission" date="2023-07" db="EMBL/GenBank/DDBJ databases">
        <title>A chromosome-level genome assembly of Lolium multiflorum.</title>
        <authorList>
            <person name="Chen Y."/>
            <person name="Copetti D."/>
            <person name="Kolliker R."/>
            <person name="Studer B."/>
        </authorList>
    </citation>
    <scope>NUCLEOTIDE SEQUENCE</scope>
    <source>
        <strain evidence="1">02402/16</strain>
        <tissue evidence="1">Leaf</tissue>
    </source>
</reference>